<proteinExistence type="predicted"/>
<evidence type="ECO:0000313" key="3">
    <source>
        <dbReference type="Proteomes" id="UP001519460"/>
    </source>
</evidence>
<dbReference type="AlphaFoldDB" id="A0ABD0J4K3"/>
<sequence length="101" mass="11189">RRPGADRGRAGNGNAGSAAYRKSKPSDKLRVKPARNHFRQQCEPRSVSKAETIRETTDSERRQQGKQPIAQGDNKENKRSVEGADPVVSGYKVNVMRASRV</sequence>
<feature type="compositionally biased region" description="Basic and acidic residues" evidence="1">
    <location>
        <begin position="73"/>
        <end position="82"/>
    </location>
</feature>
<protein>
    <submittedName>
        <fullName evidence="2">Uncharacterized protein</fullName>
    </submittedName>
</protein>
<dbReference type="EMBL" id="JACVVK020000656">
    <property type="protein sequence ID" value="KAK7459706.1"/>
    <property type="molecule type" value="Genomic_DNA"/>
</dbReference>
<feature type="region of interest" description="Disordered" evidence="1">
    <location>
        <begin position="1"/>
        <end position="88"/>
    </location>
</feature>
<feature type="compositionally biased region" description="Basic and acidic residues" evidence="1">
    <location>
        <begin position="40"/>
        <end position="63"/>
    </location>
</feature>
<name>A0ABD0J4K3_9CAEN</name>
<reference evidence="2 3" key="1">
    <citation type="journal article" date="2023" name="Sci. Data">
        <title>Genome assembly of the Korean intertidal mud-creeper Batillaria attramentaria.</title>
        <authorList>
            <person name="Patra A.K."/>
            <person name="Ho P.T."/>
            <person name="Jun S."/>
            <person name="Lee S.J."/>
            <person name="Kim Y."/>
            <person name="Won Y.J."/>
        </authorList>
    </citation>
    <scope>NUCLEOTIDE SEQUENCE [LARGE SCALE GENOMIC DNA]</scope>
    <source>
        <strain evidence="2">Wonlab-2016</strain>
    </source>
</reference>
<gene>
    <name evidence="2" type="ORF">BaRGS_00038978</name>
</gene>
<accession>A0ABD0J4K3</accession>
<organism evidence="2 3">
    <name type="scientific">Batillaria attramentaria</name>
    <dbReference type="NCBI Taxonomy" id="370345"/>
    <lineage>
        <taxon>Eukaryota</taxon>
        <taxon>Metazoa</taxon>
        <taxon>Spiralia</taxon>
        <taxon>Lophotrochozoa</taxon>
        <taxon>Mollusca</taxon>
        <taxon>Gastropoda</taxon>
        <taxon>Caenogastropoda</taxon>
        <taxon>Sorbeoconcha</taxon>
        <taxon>Cerithioidea</taxon>
        <taxon>Batillariidae</taxon>
        <taxon>Batillaria</taxon>
    </lineage>
</organism>
<evidence type="ECO:0000256" key="1">
    <source>
        <dbReference type="SAM" id="MobiDB-lite"/>
    </source>
</evidence>
<dbReference type="Proteomes" id="UP001519460">
    <property type="component" value="Unassembled WGS sequence"/>
</dbReference>
<evidence type="ECO:0000313" key="2">
    <source>
        <dbReference type="EMBL" id="KAK7459706.1"/>
    </source>
</evidence>
<keyword evidence="3" id="KW-1185">Reference proteome</keyword>
<comment type="caution">
    <text evidence="2">The sequence shown here is derived from an EMBL/GenBank/DDBJ whole genome shotgun (WGS) entry which is preliminary data.</text>
</comment>
<feature type="non-terminal residue" evidence="2">
    <location>
        <position position="1"/>
    </location>
</feature>